<dbReference type="Pfam" id="PF01809">
    <property type="entry name" value="YidD"/>
    <property type="match status" value="1"/>
</dbReference>
<proteinExistence type="inferred from homology"/>
<accession>A0A0W0TGB6</accession>
<gene>
    <name evidence="2" type="primary">yidD</name>
    <name evidence="2" type="ORF">Lery_2811</name>
</gene>
<name>A0A0W0TGB6_LEGER</name>
<dbReference type="PANTHER" id="PTHR33383:SF1">
    <property type="entry name" value="MEMBRANE PROTEIN INSERTION EFFICIENCY FACTOR-RELATED"/>
    <property type="match status" value="1"/>
</dbReference>
<dbReference type="OrthoDB" id="9801753at2"/>
<evidence type="ECO:0000256" key="1">
    <source>
        <dbReference type="HAMAP-Rule" id="MF_00386"/>
    </source>
</evidence>
<dbReference type="SMART" id="SM01234">
    <property type="entry name" value="Haemolytic"/>
    <property type="match status" value="1"/>
</dbReference>
<keyword evidence="3" id="KW-1185">Reference proteome</keyword>
<dbReference type="HAMAP" id="MF_00386">
    <property type="entry name" value="UPF0161_YidD"/>
    <property type="match status" value="1"/>
</dbReference>
<dbReference type="EMBL" id="LNYA01000034">
    <property type="protein sequence ID" value="KTC94644.1"/>
    <property type="molecule type" value="Genomic_DNA"/>
</dbReference>
<evidence type="ECO:0000313" key="2">
    <source>
        <dbReference type="EMBL" id="KTC94644.1"/>
    </source>
</evidence>
<reference evidence="2 3" key="1">
    <citation type="submission" date="2015-11" db="EMBL/GenBank/DDBJ databases">
        <title>Genomic analysis of 38 Legionella species identifies large and diverse effector repertoires.</title>
        <authorList>
            <person name="Burstein D."/>
            <person name="Amaro F."/>
            <person name="Zusman T."/>
            <person name="Lifshitz Z."/>
            <person name="Cohen O."/>
            <person name="Gilbert J.A."/>
            <person name="Pupko T."/>
            <person name="Shuman H.A."/>
            <person name="Segal G."/>
        </authorList>
    </citation>
    <scope>NUCLEOTIDE SEQUENCE [LARGE SCALE GENOMIC DNA]</scope>
    <source>
        <strain evidence="2 3">SE-32A-C8</strain>
    </source>
</reference>
<dbReference type="STRING" id="448.Lery_2811"/>
<dbReference type="PANTHER" id="PTHR33383">
    <property type="entry name" value="MEMBRANE PROTEIN INSERTION EFFICIENCY FACTOR-RELATED"/>
    <property type="match status" value="1"/>
</dbReference>
<dbReference type="RefSeq" id="WP_082657220.1">
    <property type="nucleotide sequence ID" value="NZ_CAAAHY010000005.1"/>
</dbReference>
<dbReference type="InterPro" id="IPR002696">
    <property type="entry name" value="Membr_insert_effic_factor_YidD"/>
</dbReference>
<comment type="subcellular location">
    <subcellularLocation>
        <location evidence="1">Cell membrane</location>
        <topology evidence="1">Peripheral membrane protein</topology>
        <orientation evidence="1">Cytoplasmic side</orientation>
    </subcellularLocation>
</comment>
<comment type="similarity">
    <text evidence="1">Belongs to the UPF0161 family.</text>
</comment>
<dbReference type="Proteomes" id="UP000054773">
    <property type="component" value="Unassembled WGS sequence"/>
</dbReference>
<comment type="function">
    <text evidence="1">Could be involved in insertion of integral membrane proteins into the membrane.</text>
</comment>
<organism evidence="2 3">
    <name type="scientific">Legionella erythra</name>
    <dbReference type="NCBI Taxonomy" id="448"/>
    <lineage>
        <taxon>Bacteria</taxon>
        <taxon>Pseudomonadati</taxon>
        <taxon>Pseudomonadota</taxon>
        <taxon>Gammaproteobacteria</taxon>
        <taxon>Legionellales</taxon>
        <taxon>Legionellaceae</taxon>
        <taxon>Legionella</taxon>
    </lineage>
</organism>
<keyword evidence="1" id="KW-0472">Membrane</keyword>
<protein>
    <recommendedName>
        <fullName evidence="1">Putative membrane protein insertion efficiency factor</fullName>
    </recommendedName>
</protein>
<dbReference type="GO" id="GO:0005886">
    <property type="term" value="C:plasma membrane"/>
    <property type="evidence" value="ECO:0007669"/>
    <property type="project" value="UniProtKB-SubCell"/>
</dbReference>
<dbReference type="NCBIfam" id="TIGR00278">
    <property type="entry name" value="membrane protein insertion efficiency factor YidD"/>
    <property type="match status" value="1"/>
</dbReference>
<evidence type="ECO:0000313" key="3">
    <source>
        <dbReference type="Proteomes" id="UP000054773"/>
    </source>
</evidence>
<dbReference type="PATRIC" id="fig|448.7.peg.2952"/>
<dbReference type="AlphaFoldDB" id="A0A0W0TGB6"/>
<keyword evidence="1" id="KW-1003">Cell membrane</keyword>
<sequence>MEQINRILRQLVALPIIMYQLFIRPVMKPSCRFYPSCSQYALTAIRSYGVLKGIKLACCRLMRCHPWCDGGYDPVLPNEEKH</sequence>
<comment type="caution">
    <text evidence="2">The sequence shown here is derived from an EMBL/GenBank/DDBJ whole genome shotgun (WGS) entry which is preliminary data.</text>
</comment>